<dbReference type="InterPro" id="IPR052764">
    <property type="entry name" value="GH20_Enzymes"/>
</dbReference>
<evidence type="ECO:0000313" key="5">
    <source>
        <dbReference type="EMBL" id="GHF29398.1"/>
    </source>
</evidence>
<reference evidence="8" key="2">
    <citation type="journal article" date="2019" name="Int. J. Syst. Evol. Microbiol.">
        <title>The Global Catalogue of Microorganisms (GCM) 10K type strain sequencing project: providing services to taxonomists for standard genome sequencing and annotation.</title>
        <authorList>
            <consortium name="The Broad Institute Genomics Platform"/>
            <consortium name="The Broad Institute Genome Sequencing Center for Infectious Disease"/>
            <person name="Wu L."/>
            <person name="Ma J."/>
        </authorList>
    </citation>
    <scope>NUCLEOTIDE SEQUENCE [LARGE SCALE GENOMIC DNA]</scope>
    <source>
        <strain evidence="8">CGMCC 1.18437</strain>
    </source>
</reference>
<evidence type="ECO:0000313" key="7">
    <source>
        <dbReference type="Proteomes" id="UP000539473"/>
    </source>
</evidence>
<name>A0A7W8NQ34_9DEIO</name>
<dbReference type="SUPFAM" id="SSF51445">
    <property type="entry name" value="(Trans)glycosidases"/>
    <property type="match status" value="1"/>
</dbReference>
<dbReference type="PANTHER" id="PTHR43678:SF1">
    <property type="entry name" value="BETA-N-ACETYLHEXOSAMINIDASE"/>
    <property type="match status" value="1"/>
</dbReference>
<dbReference type="Gene3D" id="3.20.20.80">
    <property type="entry name" value="Glycosidases"/>
    <property type="match status" value="1"/>
</dbReference>
<feature type="chain" id="PRO_5030799526" description="Beta-hexosaminidase bacterial type N-terminal domain-containing protein" evidence="3">
    <location>
        <begin position="25"/>
        <end position="680"/>
    </location>
</feature>
<dbReference type="RefSeq" id="WP_229831736.1">
    <property type="nucleotide sequence ID" value="NZ_BNAJ01000001.1"/>
</dbReference>
<comment type="caution">
    <text evidence="6">The sequence shown here is derived from an EMBL/GenBank/DDBJ whole genome shotgun (WGS) entry which is preliminary data.</text>
</comment>
<dbReference type="Gene3D" id="3.30.379.10">
    <property type="entry name" value="Chitobiase/beta-hexosaminidase domain 2-like"/>
    <property type="match status" value="1"/>
</dbReference>
<accession>A0A7W8NQ34</accession>
<evidence type="ECO:0000256" key="2">
    <source>
        <dbReference type="ARBA" id="ARBA00023295"/>
    </source>
</evidence>
<dbReference type="GO" id="GO:0005975">
    <property type="term" value="P:carbohydrate metabolic process"/>
    <property type="evidence" value="ECO:0007669"/>
    <property type="project" value="UniProtKB-ARBA"/>
</dbReference>
<proteinExistence type="predicted"/>
<dbReference type="Proteomes" id="UP000619376">
    <property type="component" value="Unassembled WGS sequence"/>
</dbReference>
<reference evidence="6 7" key="3">
    <citation type="submission" date="2020-08" db="EMBL/GenBank/DDBJ databases">
        <title>Genomic Encyclopedia of Type Strains, Phase IV (KMG-IV): sequencing the most valuable type-strain genomes for metagenomic binning, comparative biology and taxonomic classification.</title>
        <authorList>
            <person name="Goeker M."/>
        </authorList>
    </citation>
    <scope>NUCLEOTIDE SEQUENCE [LARGE SCALE GENOMIC DNA]</scope>
    <source>
        <strain evidence="6 7">DSM 27521</strain>
    </source>
</reference>
<gene>
    <name evidence="5" type="ORF">GCM10017781_01720</name>
    <name evidence="6" type="ORF">HNQ07_000867</name>
</gene>
<keyword evidence="2" id="KW-0326">Glycosidase</keyword>
<dbReference type="SUPFAM" id="SSF55545">
    <property type="entry name" value="beta-N-acetylhexosaminidase-like domain"/>
    <property type="match status" value="1"/>
</dbReference>
<evidence type="ECO:0000256" key="1">
    <source>
        <dbReference type="ARBA" id="ARBA00022801"/>
    </source>
</evidence>
<evidence type="ECO:0000259" key="4">
    <source>
        <dbReference type="Pfam" id="PF02838"/>
    </source>
</evidence>
<evidence type="ECO:0000313" key="6">
    <source>
        <dbReference type="EMBL" id="MBB5375423.1"/>
    </source>
</evidence>
<dbReference type="EMBL" id="BNAJ01000001">
    <property type="protein sequence ID" value="GHF29398.1"/>
    <property type="molecule type" value="Genomic_DNA"/>
</dbReference>
<protein>
    <recommendedName>
        <fullName evidence="4">Beta-hexosaminidase bacterial type N-terminal domain-containing protein</fullName>
    </recommendedName>
</protein>
<keyword evidence="8" id="KW-1185">Reference proteome</keyword>
<keyword evidence="3" id="KW-0732">Signal</keyword>
<dbReference type="EMBL" id="JACHFK010000001">
    <property type="protein sequence ID" value="MBB5375423.1"/>
    <property type="molecule type" value="Genomic_DNA"/>
</dbReference>
<dbReference type="InterPro" id="IPR017853">
    <property type="entry name" value="GH"/>
</dbReference>
<organism evidence="6 7">
    <name type="scientific">Deinococcus metalli</name>
    <dbReference type="NCBI Taxonomy" id="1141878"/>
    <lineage>
        <taxon>Bacteria</taxon>
        <taxon>Thermotogati</taxon>
        <taxon>Deinococcota</taxon>
        <taxon>Deinococci</taxon>
        <taxon>Deinococcales</taxon>
        <taxon>Deinococcaceae</taxon>
        <taxon>Deinococcus</taxon>
    </lineage>
</organism>
<reference evidence="5" key="1">
    <citation type="journal article" date="2014" name="Int. J. Syst. Evol. Microbiol.">
        <title>Complete genome of a new Firmicutes species belonging to the dominant human colonic microbiota ('Ruminococcus bicirculans') reveals two chromosomes and a selective capacity to utilize plant glucans.</title>
        <authorList>
            <consortium name="NISC Comparative Sequencing Program"/>
            <person name="Wegmann U."/>
            <person name="Louis P."/>
            <person name="Goesmann A."/>
            <person name="Henrissat B."/>
            <person name="Duncan S.H."/>
            <person name="Flint H.J."/>
        </authorList>
    </citation>
    <scope>NUCLEOTIDE SEQUENCE</scope>
    <source>
        <strain evidence="5">CGMCC 1.18437</strain>
    </source>
</reference>
<feature type="signal peptide" evidence="3">
    <location>
        <begin position="1"/>
        <end position="24"/>
    </location>
</feature>
<feature type="domain" description="Beta-hexosaminidase bacterial type N-terminal" evidence="4">
    <location>
        <begin position="41"/>
        <end position="171"/>
    </location>
</feature>
<sequence length="680" mass="72282">MTPMKPLVSLVLAGLLLGAADAAAAALSPTAEARAQEPFTTLVPTPRRATFPAGVLPLSGLGVKVVGTAPELTWAARDLNTEWQTRLGLALGDAAKSGPAITVGTVADAELAAKAKAAGLDTTAAEGYALWVDASGAWIVGADAKGAYEGAQTLRQLLTPGGLRYARISDAPALKDRVAMIYLDQFSAQVNDRVIPLLAQLKFNAVLIMSDYVQWDTAKAGGYAHPGGASKAEARRVAELARSYGLEPIPLIETLSHAGWMFYGGKNLDLRQDEGSQNPWAYDTLNPATYGRVVLPILKEAVEVFRPQRLHIGHDELRSRDRFPARDNGKAVGLETLVVDDIVKLHDALKAQGVATMLWHDTAFADAVVATLPARLPKDIQVAYWNYTAGTSADMLGKIKGLGFPVLGASWLDAGNPEGMAKASVAAGAQGMIQTRWNGYFGNPSIWDGQADQGVPFVRAGSAFWNPDGPVVTDAVARYRDLYQPTAYRAAPGATVDLAPLVTRTLADPDSKGWILKGPDIDLRNLKTGVTRLGAYTFDVRGAVMLRGSRPAAKDLPERATVPVNRRADALAFLHTTGWPGALAREVIGHYEVAYADGTTLNVPLEYGRNIRAWTDTVTSSMILAPGFAGQTRDGLSVNVPVLEWPNPRPDAVITSVTLVSDGKNANPALLGLTVIGDRP</sequence>
<evidence type="ECO:0000256" key="3">
    <source>
        <dbReference type="SAM" id="SignalP"/>
    </source>
</evidence>
<dbReference type="InterPro" id="IPR029018">
    <property type="entry name" value="Hex-like_dom2"/>
</dbReference>
<reference evidence="5" key="4">
    <citation type="submission" date="2024-05" db="EMBL/GenBank/DDBJ databases">
        <authorList>
            <person name="Sun Q."/>
            <person name="Zhou Y."/>
        </authorList>
    </citation>
    <scope>NUCLEOTIDE SEQUENCE</scope>
    <source>
        <strain evidence="5">CGMCC 1.18437</strain>
    </source>
</reference>
<dbReference type="InterPro" id="IPR015882">
    <property type="entry name" value="HEX_bac_N"/>
</dbReference>
<evidence type="ECO:0000313" key="8">
    <source>
        <dbReference type="Proteomes" id="UP000619376"/>
    </source>
</evidence>
<dbReference type="AlphaFoldDB" id="A0A7W8NQ34"/>
<dbReference type="GO" id="GO:0016798">
    <property type="term" value="F:hydrolase activity, acting on glycosyl bonds"/>
    <property type="evidence" value="ECO:0007669"/>
    <property type="project" value="UniProtKB-KW"/>
</dbReference>
<dbReference type="Proteomes" id="UP000539473">
    <property type="component" value="Unassembled WGS sequence"/>
</dbReference>
<keyword evidence="1" id="KW-0378">Hydrolase</keyword>
<dbReference type="Pfam" id="PF02838">
    <property type="entry name" value="Glyco_hydro_20b"/>
    <property type="match status" value="1"/>
</dbReference>
<dbReference type="PANTHER" id="PTHR43678">
    <property type="entry name" value="PUTATIVE (AFU_ORTHOLOGUE AFUA_2G00640)-RELATED"/>
    <property type="match status" value="1"/>
</dbReference>